<dbReference type="Pfam" id="PF00672">
    <property type="entry name" value="HAMP"/>
    <property type="match status" value="1"/>
</dbReference>
<evidence type="ECO:0000259" key="6">
    <source>
        <dbReference type="PROSITE" id="PS50885"/>
    </source>
</evidence>
<dbReference type="InterPro" id="IPR036890">
    <property type="entry name" value="HATPase_C_sf"/>
</dbReference>
<dbReference type="SMART" id="SM00304">
    <property type="entry name" value="HAMP"/>
    <property type="match status" value="1"/>
</dbReference>
<evidence type="ECO:0000256" key="1">
    <source>
        <dbReference type="ARBA" id="ARBA00004370"/>
    </source>
</evidence>
<keyword evidence="5" id="KW-0472">Membrane</keyword>
<accession>S0FF56</accession>
<keyword evidence="5" id="KW-1133">Transmembrane helix</keyword>
<dbReference type="InterPro" id="IPR010559">
    <property type="entry name" value="Sig_transdc_His_kin_internal"/>
</dbReference>
<keyword evidence="8" id="KW-1185">Reference proteome</keyword>
<dbReference type="Pfam" id="PF02518">
    <property type="entry name" value="HATPase_c"/>
    <property type="match status" value="1"/>
</dbReference>
<dbReference type="EMBL" id="AORV01000078">
    <property type="protein sequence ID" value="EMS69027.1"/>
    <property type="molecule type" value="Genomic_DNA"/>
</dbReference>
<comment type="subcellular location">
    <subcellularLocation>
        <location evidence="1">Membrane</location>
    </subcellularLocation>
</comment>
<gene>
    <name evidence="7" type="ORF">CTER_5355</name>
</gene>
<evidence type="ECO:0000256" key="5">
    <source>
        <dbReference type="SAM" id="Phobius"/>
    </source>
</evidence>
<comment type="caution">
    <text evidence="7">The sequence shown here is derived from an EMBL/GenBank/DDBJ whole genome shotgun (WGS) entry which is preliminary data.</text>
</comment>
<evidence type="ECO:0000313" key="7">
    <source>
        <dbReference type="EMBL" id="EMS69027.1"/>
    </source>
</evidence>
<dbReference type="PANTHER" id="PTHR34220">
    <property type="entry name" value="SENSOR HISTIDINE KINASE YPDA"/>
    <property type="match status" value="1"/>
</dbReference>
<dbReference type="InterPro" id="IPR003594">
    <property type="entry name" value="HATPase_dom"/>
</dbReference>
<evidence type="ECO:0000256" key="3">
    <source>
        <dbReference type="ARBA" id="ARBA00022679"/>
    </source>
</evidence>
<evidence type="ECO:0000313" key="8">
    <source>
        <dbReference type="Proteomes" id="UP000014155"/>
    </source>
</evidence>
<dbReference type="SUPFAM" id="SSF158472">
    <property type="entry name" value="HAMP domain-like"/>
    <property type="match status" value="1"/>
</dbReference>
<proteinExistence type="predicted"/>
<dbReference type="Gene3D" id="6.10.340.10">
    <property type="match status" value="1"/>
</dbReference>
<dbReference type="GO" id="GO:0000155">
    <property type="term" value="F:phosphorelay sensor kinase activity"/>
    <property type="evidence" value="ECO:0007669"/>
    <property type="project" value="InterPro"/>
</dbReference>
<dbReference type="CDD" id="cd06225">
    <property type="entry name" value="HAMP"/>
    <property type="match status" value="1"/>
</dbReference>
<dbReference type="eggNOG" id="COG2972">
    <property type="taxonomic scope" value="Bacteria"/>
</dbReference>
<reference evidence="7 8" key="1">
    <citation type="journal article" date="2013" name="Genome Announc.">
        <title>Draft Genome Sequence of the Cellulolytic, Mesophilic, Anaerobic Bacterium Clostridium termitidis Strain CT1112 (DSM 5398).</title>
        <authorList>
            <person name="Lal S."/>
            <person name="Ramachandran U."/>
            <person name="Zhang X."/>
            <person name="Munir R."/>
            <person name="Sparling R."/>
            <person name="Levin D.B."/>
        </authorList>
    </citation>
    <scope>NUCLEOTIDE SEQUENCE [LARGE SCALE GENOMIC DNA]</scope>
    <source>
        <strain evidence="7 8">CT1112</strain>
    </source>
</reference>
<feature type="transmembrane region" description="Helical" evidence="5">
    <location>
        <begin position="20"/>
        <end position="44"/>
    </location>
</feature>
<dbReference type="PANTHER" id="PTHR34220:SF7">
    <property type="entry name" value="SENSOR HISTIDINE KINASE YPDA"/>
    <property type="match status" value="1"/>
</dbReference>
<dbReference type="InterPro" id="IPR003660">
    <property type="entry name" value="HAMP_dom"/>
</dbReference>
<dbReference type="PATRIC" id="fig|1195236.3.peg.5487"/>
<dbReference type="GO" id="GO:0016020">
    <property type="term" value="C:membrane"/>
    <property type="evidence" value="ECO:0007669"/>
    <property type="project" value="UniProtKB-SubCell"/>
</dbReference>
<dbReference type="RefSeq" id="WP_004631172.1">
    <property type="nucleotide sequence ID" value="NZ_AORV01000078.1"/>
</dbReference>
<protein>
    <submittedName>
        <fullName evidence="7">Integral membrane sensor signal transduction histidine kinase</fullName>
    </submittedName>
</protein>
<dbReference type="Pfam" id="PF06580">
    <property type="entry name" value="His_kinase"/>
    <property type="match status" value="1"/>
</dbReference>
<keyword evidence="2" id="KW-0597">Phosphoprotein</keyword>
<dbReference type="SUPFAM" id="SSF55874">
    <property type="entry name" value="ATPase domain of HSP90 chaperone/DNA topoisomerase II/histidine kinase"/>
    <property type="match status" value="1"/>
</dbReference>
<dbReference type="PROSITE" id="PS50885">
    <property type="entry name" value="HAMP"/>
    <property type="match status" value="1"/>
</dbReference>
<dbReference type="InterPro" id="IPR050640">
    <property type="entry name" value="Bact_2-comp_sensor_kinase"/>
</dbReference>
<keyword evidence="3" id="KW-0808">Transferase</keyword>
<feature type="transmembrane region" description="Helical" evidence="5">
    <location>
        <begin position="315"/>
        <end position="339"/>
    </location>
</feature>
<sequence>MKNIVYIVLNKIKCLFFKKLANKLVLLFSAIIILTIISLTFVSYKIIEKESVKNIIDGNRDNLTLINKNIESYFNDINQVSLPNIKYDNIMNALLGVTDELSAEVYLEDYIRSMFYSRNDFEGICLYIVEQNCYYYITRGDGMVLKVRKAYNTDVPNEDWYIRTIKSKNNVYIESLFMAKKRTYSINQEKCFFAYHRAIKNIVDKKPYAVLSFFCNYSIWNEIIRNTSLTDGEQLIFMGEDGSTFYSNNKDNYKYFNQPDFKARLQKQGTNMFDWKSEDKSYLTIYNASDSMKFRLVKLIPYKKIYSAAQTNRSLGTFVGCIILVISVILVVLSANAITKPVKKLTKKMHSFSEGRFDLEAKVEGNDEIAELTIQFNLMVAKINDLINEEYKTKIEEKNAILKALEAELNPHFLYNALQAISTTALKIEAFHISDMVDALASTFRYTINGKNLVRLENEIKYIDDYLIIQKARFGNRLTVTYEMDDNVLDVLIPKISIQILVENSIKHVLEKSFTSVAIIIKAYLEGNDILISVSDNGPGISPERFKQIRFYMDSENGQNENKAIGLKNLDTRLHLLYKEKSSLYIESDGTGTTISFIIPDGGNKVEKYN</sequence>
<dbReference type="STRING" id="1195236.CTER_5355"/>
<name>S0FF56_RUMCE</name>
<dbReference type="Gene3D" id="3.30.565.10">
    <property type="entry name" value="Histidine kinase-like ATPase, C-terminal domain"/>
    <property type="match status" value="1"/>
</dbReference>
<keyword evidence="5" id="KW-0812">Transmembrane</keyword>
<evidence type="ECO:0000256" key="2">
    <source>
        <dbReference type="ARBA" id="ARBA00022553"/>
    </source>
</evidence>
<organism evidence="7 8">
    <name type="scientific">Ruminiclostridium cellobioparum subsp. termitidis CT1112</name>
    <dbReference type="NCBI Taxonomy" id="1195236"/>
    <lineage>
        <taxon>Bacteria</taxon>
        <taxon>Bacillati</taxon>
        <taxon>Bacillota</taxon>
        <taxon>Clostridia</taxon>
        <taxon>Eubacteriales</taxon>
        <taxon>Oscillospiraceae</taxon>
        <taxon>Ruminiclostridium</taxon>
    </lineage>
</organism>
<dbReference type="AlphaFoldDB" id="S0FF56"/>
<feature type="domain" description="HAMP" evidence="6">
    <location>
        <begin position="336"/>
        <end position="388"/>
    </location>
</feature>
<keyword evidence="4 7" id="KW-0418">Kinase</keyword>
<evidence type="ECO:0000256" key="4">
    <source>
        <dbReference type="ARBA" id="ARBA00022777"/>
    </source>
</evidence>
<dbReference type="Proteomes" id="UP000014155">
    <property type="component" value="Unassembled WGS sequence"/>
</dbReference>